<evidence type="ECO:0000259" key="1">
    <source>
        <dbReference type="Pfam" id="PF00583"/>
    </source>
</evidence>
<reference evidence="2" key="1">
    <citation type="submission" date="2021-02" db="EMBL/GenBank/DDBJ databases">
        <authorList>
            <person name="Nowell W R."/>
        </authorList>
    </citation>
    <scope>NUCLEOTIDE SEQUENCE</scope>
</reference>
<sequence length="222" mass="25746">MSNDEYIYEIIKNEDDARYCAQLIAEEFSAHNPITYFDRITSTCFFNECSWPLLKNVLDEHLSLLVRHRSTNEIIATTFAGDLYLQHEKKYSSDTSHTIAVDHLLDEMDELFIKQDFGQELKPNMVLHVTLCAVHSRYAGKGIITQMCRRICDYASKEKGFQYILVQVTSQATRHIWVNKLGGKEVTIIDPTTWIWKKKGDEVLYPYKDYEGGLIPNILVKL</sequence>
<dbReference type="InterPro" id="IPR016181">
    <property type="entry name" value="Acyl_CoA_acyltransferase"/>
</dbReference>
<protein>
    <recommendedName>
        <fullName evidence="1">N-acetyltransferase domain-containing protein</fullName>
    </recommendedName>
</protein>
<evidence type="ECO:0000313" key="3">
    <source>
        <dbReference type="Proteomes" id="UP000663845"/>
    </source>
</evidence>
<comment type="caution">
    <text evidence="2">The sequence shown here is derived from an EMBL/GenBank/DDBJ whole genome shotgun (WGS) entry which is preliminary data.</text>
</comment>
<proteinExistence type="predicted"/>
<dbReference type="InterPro" id="IPR000182">
    <property type="entry name" value="GNAT_dom"/>
</dbReference>
<evidence type="ECO:0000313" key="2">
    <source>
        <dbReference type="EMBL" id="CAF1400329.1"/>
    </source>
</evidence>
<dbReference type="Pfam" id="PF00583">
    <property type="entry name" value="Acetyltransf_1"/>
    <property type="match status" value="1"/>
</dbReference>
<gene>
    <name evidence="2" type="ORF">JYZ213_LOCUS37719</name>
</gene>
<dbReference type="SUPFAM" id="SSF55729">
    <property type="entry name" value="Acyl-CoA N-acyltransferases (Nat)"/>
    <property type="match status" value="1"/>
</dbReference>
<dbReference type="EMBL" id="CAJNOG010001034">
    <property type="protein sequence ID" value="CAF1400329.1"/>
    <property type="molecule type" value="Genomic_DNA"/>
</dbReference>
<dbReference type="PANTHER" id="PTHR20905">
    <property type="entry name" value="N-ACETYLTRANSFERASE-RELATED"/>
    <property type="match status" value="1"/>
</dbReference>
<dbReference type="GO" id="GO:0008080">
    <property type="term" value="F:N-acetyltransferase activity"/>
    <property type="evidence" value="ECO:0007669"/>
    <property type="project" value="TreeGrafter"/>
</dbReference>
<dbReference type="PANTHER" id="PTHR20905:SF17">
    <property type="entry name" value="N-ACETYLTRANSFERASE DOMAIN-CONTAINING PROTEIN"/>
    <property type="match status" value="1"/>
</dbReference>
<organism evidence="2 3">
    <name type="scientific">Adineta steineri</name>
    <dbReference type="NCBI Taxonomy" id="433720"/>
    <lineage>
        <taxon>Eukaryota</taxon>
        <taxon>Metazoa</taxon>
        <taxon>Spiralia</taxon>
        <taxon>Gnathifera</taxon>
        <taxon>Rotifera</taxon>
        <taxon>Eurotatoria</taxon>
        <taxon>Bdelloidea</taxon>
        <taxon>Adinetida</taxon>
        <taxon>Adinetidae</taxon>
        <taxon>Adineta</taxon>
    </lineage>
</organism>
<dbReference type="Proteomes" id="UP000663845">
    <property type="component" value="Unassembled WGS sequence"/>
</dbReference>
<feature type="domain" description="N-acetyltransferase" evidence="1">
    <location>
        <begin position="123"/>
        <end position="175"/>
    </location>
</feature>
<accession>A0A815KUM5</accession>
<dbReference type="AlphaFoldDB" id="A0A815KUM5"/>
<dbReference type="Gene3D" id="3.40.630.30">
    <property type="match status" value="1"/>
</dbReference>
<name>A0A815KUM5_9BILA</name>